<keyword evidence="3" id="KW-0378">Hydrolase</keyword>
<comment type="caution">
    <text evidence="5">The sequence shown here is derived from an EMBL/GenBank/DDBJ whole genome shotgun (WGS) entry which is preliminary data.</text>
</comment>
<keyword evidence="4" id="KW-0325">Glycoprotein</keyword>
<evidence type="ECO:0000313" key="6">
    <source>
        <dbReference type="Proteomes" id="UP001141806"/>
    </source>
</evidence>
<evidence type="ECO:0000256" key="2">
    <source>
        <dbReference type="ARBA" id="ARBA00022729"/>
    </source>
</evidence>
<dbReference type="InterPro" id="IPR036514">
    <property type="entry name" value="SGNH_hydro_sf"/>
</dbReference>
<keyword evidence="6" id="KW-1185">Reference proteome</keyword>
<evidence type="ECO:0000256" key="4">
    <source>
        <dbReference type="ARBA" id="ARBA00023180"/>
    </source>
</evidence>
<organism evidence="5 6">
    <name type="scientific">Protea cynaroides</name>
    <dbReference type="NCBI Taxonomy" id="273540"/>
    <lineage>
        <taxon>Eukaryota</taxon>
        <taxon>Viridiplantae</taxon>
        <taxon>Streptophyta</taxon>
        <taxon>Embryophyta</taxon>
        <taxon>Tracheophyta</taxon>
        <taxon>Spermatophyta</taxon>
        <taxon>Magnoliopsida</taxon>
        <taxon>Proteales</taxon>
        <taxon>Proteaceae</taxon>
        <taxon>Protea</taxon>
    </lineage>
</organism>
<dbReference type="EMBL" id="JAMYWD010000007">
    <property type="protein sequence ID" value="KAJ4966999.1"/>
    <property type="molecule type" value="Genomic_DNA"/>
</dbReference>
<proteinExistence type="inferred from homology"/>
<dbReference type="AlphaFoldDB" id="A0A9Q0KAS0"/>
<evidence type="ECO:0000313" key="5">
    <source>
        <dbReference type="EMBL" id="KAJ4966999.1"/>
    </source>
</evidence>
<evidence type="ECO:0000256" key="3">
    <source>
        <dbReference type="ARBA" id="ARBA00022801"/>
    </source>
</evidence>
<dbReference type="InterPro" id="IPR001087">
    <property type="entry name" value="GDSL"/>
</dbReference>
<dbReference type="Pfam" id="PF00657">
    <property type="entry name" value="Lipase_GDSL"/>
    <property type="match status" value="1"/>
</dbReference>
<accession>A0A9Q0KAS0</accession>
<dbReference type="PANTHER" id="PTHR22835">
    <property type="entry name" value="ZINC FINGER FYVE DOMAIN CONTAINING PROTEIN"/>
    <property type="match status" value="1"/>
</dbReference>
<comment type="similarity">
    <text evidence="1">Belongs to the 'GDSL' lipolytic enzyme family.</text>
</comment>
<dbReference type="Proteomes" id="UP001141806">
    <property type="component" value="Unassembled WGS sequence"/>
</dbReference>
<keyword evidence="2" id="KW-0732">Signal</keyword>
<sequence length="461" mass="50970">MAPDPYDRGAISWLRCFAAGRRPCFTRSPHPSQILRICRGKSPTHDPDCKDQNASVPHLSHAFNRFGRGSVPSVSGVDLTGGCIRNRVVHFLIILYCWTLDFNKQALAAKSCEFPAIFNFGASSSDTGGLSAAFTPLNPPYGETFFHMPAGRYSDGRLIIDFIAGSLGLEYLSPYLDSVGSNFTNGANFATAGSTIRPQKSGFSPFYLKVQCSQLQQFKDRSQKVRNQGNVYREILPKREYFSQALYTFDIGQNDLSAGFFGNLTVQEINAIIPDIISQFYTDVKSVYDEGGRSFWIHNTAPFGCLPYVLANLPVNASEYDDAGCIIPYNKVAEYFNQKLKEIVVELSKELSSAAITYVDMYAVKYRLISQAEKYGFEYPLVACCGHGGKYNYSSSVACGEITTINGTKIVVGSCANPSARVNWDGVHFTEAANKWIFEQIVDGNFSDPPVPLKMACHKFT</sequence>
<dbReference type="PANTHER" id="PTHR22835:SF292">
    <property type="entry name" value="ESTERASE-LIKE ISOFORM X1"/>
    <property type="match status" value="1"/>
</dbReference>
<protein>
    <recommendedName>
        <fullName evidence="7">Esterase</fullName>
    </recommendedName>
</protein>
<evidence type="ECO:0008006" key="7">
    <source>
        <dbReference type="Google" id="ProtNLM"/>
    </source>
</evidence>
<reference evidence="5" key="1">
    <citation type="journal article" date="2023" name="Plant J.">
        <title>The genome of the king protea, Protea cynaroides.</title>
        <authorList>
            <person name="Chang J."/>
            <person name="Duong T.A."/>
            <person name="Schoeman C."/>
            <person name="Ma X."/>
            <person name="Roodt D."/>
            <person name="Barker N."/>
            <person name="Li Z."/>
            <person name="Van de Peer Y."/>
            <person name="Mizrachi E."/>
        </authorList>
    </citation>
    <scope>NUCLEOTIDE SEQUENCE</scope>
    <source>
        <tissue evidence="5">Young leaves</tissue>
    </source>
</reference>
<dbReference type="OrthoDB" id="1600564at2759"/>
<evidence type="ECO:0000256" key="1">
    <source>
        <dbReference type="ARBA" id="ARBA00008668"/>
    </source>
</evidence>
<dbReference type="InterPro" id="IPR035669">
    <property type="entry name" value="SGNH_plant_lipase-like"/>
</dbReference>
<dbReference type="Gene3D" id="3.40.50.1110">
    <property type="entry name" value="SGNH hydrolase"/>
    <property type="match status" value="1"/>
</dbReference>
<dbReference type="CDD" id="cd01837">
    <property type="entry name" value="SGNH_plant_lipase_like"/>
    <property type="match status" value="1"/>
</dbReference>
<dbReference type="GO" id="GO:0016788">
    <property type="term" value="F:hydrolase activity, acting on ester bonds"/>
    <property type="evidence" value="ECO:0007669"/>
    <property type="project" value="InterPro"/>
</dbReference>
<gene>
    <name evidence="5" type="ORF">NE237_018848</name>
</gene>
<name>A0A9Q0KAS0_9MAGN</name>